<dbReference type="PANTHER" id="PTHR24033">
    <property type="entry name" value="EGF-LIKE DOMAIN-CONTAINING PROTEIN"/>
    <property type="match status" value="1"/>
</dbReference>
<feature type="domain" description="EGF-like" evidence="8">
    <location>
        <begin position="139"/>
        <end position="172"/>
    </location>
</feature>
<accession>A0AAV4QSR1</accession>
<feature type="signal peptide" evidence="7">
    <location>
        <begin position="1"/>
        <end position="19"/>
    </location>
</feature>
<dbReference type="SMART" id="SM00181">
    <property type="entry name" value="EGF"/>
    <property type="match status" value="24"/>
</dbReference>
<keyword evidence="6" id="KW-0472">Membrane</keyword>
<reference evidence="9 10" key="1">
    <citation type="submission" date="2021-06" db="EMBL/GenBank/DDBJ databases">
        <title>Caerostris darwini draft genome.</title>
        <authorList>
            <person name="Kono N."/>
            <person name="Arakawa K."/>
        </authorList>
    </citation>
    <scope>NUCLEOTIDE SEQUENCE [LARGE SCALE GENOMIC DNA]</scope>
</reference>
<dbReference type="CDD" id="cd00054">
    <property type="entry name" value="EGF_CA"/>
    <property type="match status" value="1"/>
</dbReference>
<evidence type="ECO:0000256" key="7">
    <source>
        <dbReference type="SAM" id="SignalP"/>
    </source>
</evidence>
<dbReference type="FunFam" id="2.10.25.10:FF:000038">
    <property type="entry name" value="Fibrillin 2"/>
    <property type="match status" value="1"/>
</dbReference>
<keyword evidence="3" id="KW-0677">Repeat</keyword>
<evidence type="ECO:0000313" key="10">
    <source>
        <dbReference type="Proteomes" id="UP001054837"/>
    </source>
</evidence>
<keyword evidence="10" id="KW-1185">Reference proteome</keyword>
<keyword evidence="4 5" id="KW-1015">Disulfide bond</keyword>
<dbReference type="InterPro" id="IPR051830">
    <property type="entry name" value="NOTCH_homolog"/>
</dbReference>
<feature type="disulfide bond" evidence="5">
    <location>
        <begin position="84"/>
        <end position="93"/>
    </location>
</feature>
<dbReference type="PANTHER" id="PTHR24033:SF151">
    <property type="entry name" value="NOTCH 2"/>
    <property type="match status" value="1"/>
</dbReference>
<feature type="domain" description="EGF-like" evidence="8">
    <location>
        <begin position="760"/>
        <end position="797"/>
    </location>
</feature>
<gene>
    <name evidence="9" type="primary">X975_02013</name>
    <name evidence="9" type="ORF">CDAR_110821</name>
</gene>
<evidence type="ECO:0000313" key="9">
    <source>
        <dbReference type="EMBL" id="GIY11142.1"/>
    </source>
</evidence>
<dbReference type="GO" id="GO:0005509">
    <property type="term" value="F:calcium ion binding"/>
    <property type="evidence" value="ECO:0007669"/>
    <property type="project" value="InterPro"/>
</dbReference>
<keyword evidence="2 7" id="KW-0732">Signal</keyword>
<dbReference type="PROSITE" id="PS00010">
    <property type="entry name" value="ASX_HYDROXYL"/>
    <property type="match status" value="1"/>
</dbReference>
<sequence>MKGVFLLGVIVFWTVVCNCEERWVENEVSNNDFQDTLSKELNRDFLFREEGDNLKKGDDCSAEGFTCGKNMECKDIEGTKKCDCIDDFVGDSCDVPNDCKEEIFQKCKGVNGTCTYDESEFSCKCEGTKILHPEDNACREPCKDDNDCNHGGSCADNKFCKCKAGVFGDKCEKIFDCTEGKYKNCEESGGECTYDDTKETSECKCLDNKKLDDVEHICKECNCGENGKCSFDKGEKKCQCDPGFLEEQGECKACDCGSKGQCSFVNSVKTCTCESGYIEDKGICKECVCGTNGQCTFKNGKKKCECDTGFYEDEETCKDCKCGEKGKECTFKEGVKSCVCEEGYVDKQGTCAKPCTDDKECKYGGTCSNAVNSKKFCVCKQGLEGDQCDIIVDCNGKYKNCTGEKGNCEYDVGEEKAVCKCKDNKKLDDKENICKECICGANANQCSFESGKKICECKDGYSQKVGTCEECKCGENGIKCSFKGSVKTCDCEDGYGDKKGTCTEKCTDDGGCENGGSCKGKDDNKFCECGDELTGAKCEIVLKCTTGIYKNCKGDNGTCSYDVEKKAAKCECADDKILHDKENICKECDCGGNGKCSFVKGIKNCACDDDYKEKVTDGKCHECNCGNQGTCKFELDKKICTCKANFTEKDGTCQECNCGIYGKCSFDTNGAKKCNCNPTFSEDDEGVCQECDCGKFGECYFMDGEKACNCKKNYKEYNGKCKECNCGDGGECSFKDDGTPRCDCNAGYDIKTEGGKPTCTETCEKDEDCKNGGSCKGEKDKSRFCVCKSAFEGDKCEVIKECKIEKFKKCVASGGSCELNKENKVVCNCGSKQLDTTTDICREKCSDDDECKNGAKCVKELCVCKSGTSGDKCEIIDNCKDLQCENKNASCDYDAAEKGGVCNCLDKDYYFERECKPKWCRDNKCSPDSTCKFENGIGTCKCNKEKFYYDYSAGSCREIDKCIGKKCEDNKVCENGECKCKSGFKENKGNCEREKACEKKSSPCFEGAKCIEGEAGKVICQCSKESDFYNAKTRKCEDGSCVLPNHKVNCTLCPSGMKRKDGDCVAPEDKKCSKVCGPFGWCIKKKDKEECVCVPTFAKLVGDKCVLETSKVCPTNDVNKVDPTKCNCTGGYKFAANGITCEKKACSDNDVKEECSSSGAVACIDDWKKTATYRCVCDEDSDLINKVCSDTCSKEDIKTGCATSGRLCFSGACKCPPTFTFNEQKKICEDRDRQIEFMLRSLPVVSTKYVNNKYVNKVRLNKDIAESMMQAIINLEYVHLFNYKIEDGVLNCNVWLQFKSTGLPTDFNTTVEVSRWKDQIKKEDNEIILPPRLLLSDSYESAATEEKLSFCSDSVKLSLCGKNTDCKEDKKCECKEGYRAVDSTSKKSASGKVTVICEDIDECLEETHKCTGNSTCQNTPGGYFCKCKPGYKKESGDPDALDQTPCNNLCEPNPCVKGSCLVKDNKIDCTCNLGVSGSFCNKEDKYLQKAKQSTTVVGAVLGTLLAVVVVLILVYVIKKRQNTYSEDFTPAPRVDNAEMVERRPMRGVTNRGYQ</sequence>
<feature type="disulfide bond" evidence="5">
    <location>
        <begin position="379"/>
        <end position="388"/>
    </location>
</feature>
<dbReference type="InterPro" id="IPR000742">
    <property type="entry name" value="EGF"/>
</dbReference>
<feature type="disulfide bond" evidence="5">
    <location>
        <begin position="529"/>
        <end position="538"/>
    </location>
</feature>
<evidence type="ECO:0000259" key="8">
    <source>
        <dbReference type="PROSITE" id="PS50026"/>
    </source>
</evidence>
<comment type="caution">
    <text evidence="5">Lacks conserved residue(s) required for the propagation of feature annotation.</text>
</comment>
<comment type="caution">
    <text evidence="9">The sequence shown here is derived from an EMBL/GenBank/DDBJ whole genome shotgun (WGS) entry which is preliminary data.</text>
</comment>
<feature type="disulfide bond" evidence="5">
    <location>
        <begin position="162"/>
        <end position="171"/>
    </location>
</feature>
<feature type="transmembrane region" description="Helical" evidence="6">
    <location>
        <begin position="1496"/>
        <end position="1517"/>
    </location>
</feature>
<proteinExistence type="predicted"/>
<keyword evidence="1 5" id="KW-0245">EGF-like domain</keyword>
<feature type="chain" id="PRO_5043439210" evidence="7">
    <location>
        <begin position="20"/>
        <end position="1554"/>
    </location>
</feature>
<name>A0AAV4QSR1_9ARAC</name>
<dbReference type="PROSITE" id="PS50026">
    <property type="entry name" value="EGF_3"/>
    <property type="match status" value="6"/>
</dbReference>
<evidence type="ECO:0000256" key="2">
    <source>
        <dbReference type="ARBA" id="ARBA00022729"/>
    </source>
</evidence>
<evidence type="ECO:0000256" key="5">
    <source>
        <dbReference type="PROSITE-ProRule" id="PRU00076"/>
    </source>
</evidence>
<feature type="domain" description="EGF-like" evidence="8">
    <location>
        <begin position="1399"/>
        <end position="1437"/>
    </location>
</feature>
<dbReference type="Gene3D" id="2.10.25.10">
    <property type="entry name" value="Laminin"/>
    <property type="match status" value="2"/>
</dbReference>
<dbReference type="PROSITE" id="PS01187">
    <property type="entry name" value="EGF_CA"/>
    <property type="match status" value="1"/>
</dbReference>
<dbReference type="Proteomes" id="UP001054837">
    <property type="component" value="Unassembled WGS sequence"/>
</dbReference>
<dbReference type="InterPro" id="IPR000152">
    <property type="entry name" value="EGF-type_Asp/Asn_hydroxyl_site"/>
</dbReference>
<dbReference type="SUPFAM" id="SSF57196">
    <property type="entry name" value="EGF/Laminin"/>
    <property type="match status" value="1"/>
</dbReference>
<feature type="disulfide bond" evidence="5">
    <location>
        <begin position="787"/>
        <end position="796"/>
    </location>
</feature>
<feature type="domain" description="EGF-like" evidence="8">
    <location>
        <begin position="503"/>
        <end position="539"/>
    </location>
</feature>
<dbReference type="SUPFAM" id="SSF57184">
    <property type="entry name" value="Growth factor receptor domain"/>
    <property type="match status" value="1"/>
</dbReference>
<organism evidence="9 10">
    <name type="scientific">Caerostris darwini</name>
    <dbReference type="NCBI Taxonomy" id="1538125"/>
    <lineage>
        <taxon>Eukaryota</taxon>
        <taxon>Metazoa</taxon>
        <taxon>Ecdysozoa</taxon>
        <taxon>Arthropoda</taxon>
        <taxon>Chelicerata</taxon>
        <taxon>Arachnida</taxon>
        <taxon>Araneae</taxon>
        <taxon>Araneomorphae</taxon>
        <taxon>Entelegynae</taxon>
        <taxon>Araneoidea</taxon>
        <taxon>Araneidae</taxon>
        <taxon>Caerostris</taxon>
    </lineage>
</organism>
<dbReference type="SMART" id="SM00179">
    <property type="entry name" value="EGF_CA"/>
    <property type="match status" value="3"/>
</dbReference>
<evidence type="ECO:0000256" key="1">
    <source>
        <dbReference type="ARBA" id="ARBA00022536"/>
    </source>
</evidence>
<evidence type="ECO:0000256" key="3">
    <source>
        <dbReference type="ARBA" id="ARBA00022737"/>
    </source>
</evidence>
<dbReference type="InterPro" id="IPR018097">
    <property type="entry name" value="EGF_Ca-bd_CS"/>
</dbReference>
<dbReference type="Gene3D" id="1.20.5.100">
    <property type="entry name" value="Cytochrome c1, transmembrane anchor, C-terminal"/>
    <property type="match status" value="1"/>
</dbReference>
<keyword evidence="6" id="KW-1133">Transmembrane helix</keyword>
<protein>
    <submittedName>
        <fullName evidence="9">Hemicentin-2</fullName>
    </submittedName>
</protein>
<dbReference type="PROSITE" id="PS00022">
    <property type="entry name" value="EGF_1"/>
    <property type="match status" value="7"/>
</dbReference>
<dbReference type="EMBL" id="BPLQ01004870">
    <property type="protein sequence ID" value="GIY11142.1"/>
    <property type="molecule type" value="Genomic_DNA"/>
</dbReference>
<dbReference type="InterPro" id="IPR009030">
    <property type="entry name" value="Growth_fac_rcpt_cys_sf"/>
</dbReference>
<evidence type="ECO:0000256" key="4">
    <source>
        <dbReference type="ARBA" id="ARBA00023157"/>
    </source>
</evidence>
<evidence type="ECO:0000256" key="6">
    <source>
        <dbReference type="SAM" id="Phobius"/>
    </source>
</evidence>
<feature type="domain" description="EGF-like" evidence="8">
    <location>
        <begin position="56"/>
        <end position="94"/>
    </location>
</feature>
<keyword evidence="6" id="KW-0812">Transmembrane</keyword>
<feature type="domain" description="EGF-like" evidence="8">
    <location>
        <begin position="352"/>
        <end position="389"/>
    </location>
</feature>
<dbReference type="InterPro" id="IPR001881">
    <property type="entry name" value="EGF-like_Ca-bd_dom"/>
</dbReference>